<comment type="similarity">
    <text evidence="1">Belongs to the class-III pyridoxal-phosphate-dependent aminotransferase family.</text>
</comment>
<proteinExistence type="inferred from homology"/>
<comment type="caution">
    <text evidence="3">The sequence shown here is derived from an EMBL/GenBank/DDBJ whole genome shotgun (WGS) entry which is preliminary data.</text>
</comment>
<organism evidence="3 4">
    <name type="scientific">Geodia barretti</name>
    <name type="common">Barrett's horny sponge</name>
    <dbReference type="NCBI Taxonomy" id="519541"/>
    <lineage>
        <taxon>Eukaryota</taxon>
        <taxon>Metazoa</taxon>
        <taxon>Porifera</taxon>
        <taxon>Demospongiae</taxon>
        <taxon>Heteroscleromorpha</taxon>
        <taxon>Tetractinellida</taxon>
        <taxon>Astrophorina</taxon>
        <taxon>Geodiidae</taxon>
        <taxon>Geodia</taxon>
    </lineage>
</organism>
<dbReference type="Proteomes" id="UP001174909">
    <property type="component" value="Unassembled WGS sequence"/>
</dbReference>
<evidence type="ECO:0000256" key="1">
    <source>
        <dbReference type="ARBA" id="ARBA00008954"/>
    </source>
</evidence>
<protein>
    <submittedName>
        <fullName evidence="3">Ethanolamine-phosphate phospho-lyase</fullName>
    </submittedName>
</protein>
<dbReference type="InterPro" id="IPR015422">
    <property type="entry name" value="PyrdxlP-dep_Trfase_small"/>
</dbReference>
<gene>
    <name evidence="3" type="ORF">GBAR_LOCUS28882</name>
</gene>
<dbReference type="EMBL" id="CASHTH010004039">
    <property type="protein sequence ID" value="CAI8052774.1"/>
    <property type="molecule type" value="Genomic_DNA"/>
</dbReference>
<dbReference type="InterPro" id="IPR015421">
    <property type="entry name" value="PyrdxlP-dep_Trfase_major"/>
</dbReference>
<keyword evidence="2" id="KW-0663">Pyridoxal phosphate</keyword>
<dbReference type="InterPro" id="IPR005814">
    <property type="entry name" value="Aminotrans_3"/>
</dbReference>
<dbReference type="GO" id="GO:0008483">
    <property type="term" value="F:transaminase activity"/>
    <property type="evidence" value="ECO:0007669"/>
    <property type="project" value="InterPro"/>
</dbReference>
<evidence type="ECO:0000313" key="4">
    <source>
        <dbReference type="Proteomes" id="UP001174909"/>
    </source>
</evidence>
<dbReference type="Gene3D" id="3.40.640.10">
    <property type="entry name" value="Type I PLP-dependent aspartate aminotransferase-like (Major domain)"/>
    <property type="match status" value="1"/>
</dbReference>
<dbReference type="PANTHER" id="PTHR45688">
    <property type="match status" value="1"/>
</dbReference>
<sequence>MYYHLTDVKGSVIFPSHTRSVREAGGVCIADEAESGLGRLGEEFWGFQTHGVVPDIVTLGESMGNGHPVGAVVTTNEIADKFAKGSSYFNTYGGNPVSMAIAKSVLEVLEEEKLQENARAVGAFLTQTLRQLQERHCVIGDVRGLGLCVGLEIVSDAGSRDPAPDKARDIVAKLLKEHRIVAKVDDACGNVIKVKPPMCFSKENAQELVSALDEILVG</sequence>
<accession>A0AA35TS45</accession>
<dbReference type="GO" id="GO:0030170">
    <property type="term" value="F:pyridoxal phosphate binding"/>
    <property type="evidence" value="ECO:0007669"/>
    <property type="project" value="InterPro"/>
</dbReference>
<dbReference type="GO" id="GO:0005739">
    <property type="term" value="C:mitochondrion"/>
    <property type="evidence" value="ECO:0007669"/>
    <property type="project" value="TreeGrafter"/>
</dbReference>
<dbReference type="Gene3D" id="3.90.1150.10">
    <property type="entry name" value="Aspartate Aminotransferase, domain 1"/>
    <property type="match status" value="1"/>
</dbReference>
<evidence type="ECO:0000256" key="2">
    <source>
        <dbReference type="ARBA" id="ARBA00022898"/>
    </source>
</evidence>
<dbReference type="PANTHER" id="PTHR45688:SF13">
    <property type="entry name" value="ALANINE--GLYOXYLATE AMINOTRANSFERASE 2-LIKE"/>
    <property type="match status" value="1"/>
</dbReference>
<evidence type="ECO:0000313" key="3">
    <source>
        <dbReference type="EMBL" id="CAI8052774.1"/>
    </source>
</evidence>
<name>A0AA35TS45_GEOBA</name>
<keyword evidence="4" id="KW-1185">Reference proteome</keyword>
<dbReference type="SUPFAM" id="SSF53383">
    <property type="entry name" value="PLP-dependent transferases"/>
    <property type="match status" value="1"/>
</dbReference>
<dbReference type="InterPro" id="IPR015424">
    <property type="entry name" value="PyrdxlP-dep_Trfase"/>
</dbReference>
<dbReference type="Pfam" id="PF00202">
    <property type="entry name" value="Aminotran_3"/>
    <property type="match status" value="1"/>
</dbReference>
<dbReference type="AlphaFoldDB" id="A0AA35TS45"/>
<reference evidence="3" key="1">
    <citation type="submission" date="2023-03" db="EMBL/GenBank/DDBJ databases">
        <authorList>
            <person name="Steffen K."/>
            <person name="Cardenas P."/>
        </authorList>
    </citation>
    <scope>NUCLEOTIDE SEQUENCE</scope>
</reference>